<dbReference type="InterPro" id="IPR012677">
    <property type="entry name" value="Nucleotide-bd_a/b_plait_sf"/>
</dbReference>
<protein>
    <submittedName>
        <fullName evidence="5">Related to S.pombe Rnp24p, Nsr1p and human splicing factor</fullName>
    </submittedName>
</protein>
<feature type="compositionally biased region" description="Basic residues" evidence="3">
    <location>
        <begin position="15"/>
        <end position="27"/>
    </location>
</feature>
<comment type="caution">
    <text evidence="5">The sequence shown here is derived from an EMBL/GenBank/DDBJ whole genome shotgun (WGS) entry which is preliminary data.</text>
</comment>
<dbReference type="InterPro" id="IPR035979">
    <property type="entry name" value="RBD_domain_sf"/>
</dbReference>
<name>A0A1E1JQ45_9HELO</name>
<feature type="region of interest" description="Disordered" evidence="3">
    <location>
        <begin position="313"/>
        <end position="346"/>
    </location>
</feature>
<feature type="region of interest" description="Disordered" evidence="3">
    <location>
        <begin position="227"/>
        <end position="253"/>
    </location>
</feature>
<accession>A0A1E1JQ45</accession>
<feature type="domain" description="RRM" evidence="4">
    <location>
        <begin position="132"/>
        <end position="228"/>
    </location>
</feature>
<dbReference type="PANTHER" id="PTHR23236">
    <property type="entry name" value="EUKARYOTIC TRANSLATION INITIATION FACTOR 4B/4H"/>
    <property type="match status" value="1"/>
</dbReference>
<dbReference type="EMBL" id="FJUW01000001">
    <property type="protein sequence ID" value="CZS87886.1"/>
    <property type="molecule type" value="Genomic_DNA"/>
</dbReference>
<evidence type="ECO:0000256" key="3">
    <source>
        <dbReference type="SAM" id="MobiDB-lite"/>
    </source>
</evidence>
<dbReference type="Gene3D" id="3.30.70.330">
    <property type="match status" value="2"/>
</dbReference>
<evidence type="ECO:0000313" key="6">
    <source>
        <dbReference type="Proteomes" id="UP000178129"/>
    </source>
</evidence>
<dbReference type="FunCoup" id="A0A1E1JQ45">
    <property type="interactions" value="855"/>
</dbReference>
<evidence type="ECO:0000313" key="5">
    <source>
        <dbReference type="EMBL" id="CZS87886.1"/>
    </source>
</evidence>
<evidence type="ECO:0000256" key="1">
    <source>
        <dbReference type="ARBA" id="ARBA00022884"/>
    </source>
</evidence>
<feature type="region of interest" description="Disordered" evidence="3">
    <location>
        <begin position="1"/>
        <end position="129"/>
    </location>
</feature>
<dbReference type="GO" id="GO:0003723">
    <property type="term" value="F:RNA binding"/>
    <property type="evidence" value="ECO:0007669"/>
    <property type="project" value="UniProtKB-UniRule"/>
</dbReference>
<dbReference type="PROSITE" id="PS50102">
    <property type="entry name" value="RRM"/>
    <property type="match status" value="2"/>
</dbReference>
<dbReference type="SUPFAM" id="SSF54928">
    <property type="entry name" value="RNA-binding domain, RBD"/>
    <property type="match status" value="1"/>
</dbReference>
<dbReference type="SMART" id="SM00360">
    <property type="entry name" value="RRM"/>
    <property type="match status" value="2"/>
</dbReference>
<dbReference type="GO" id="GO:0005730">
    <property type="term" value="C:nucleolus"/>
    <property type="evidence" value="ECO:0007669"/>
    <property type="project" value="TreeGrafter"/>
</dbReference>
<gene>
    <name evidence="5" type="ORF">RCO7_00867</name>
</gene>
<dbReference type="STRING" id="914237.A0A1E1JQ45"/>
<feature type="compositionally biased region" description="Basic and acidic residues" evidence="3">
    <location>
        <begin position="117"/>
        <end position="129"/>
    </location>
</feature>
<feature type="compositionally biased region" description="Low complexity" evidence="3">
    <location>
        <begin position="34"/>
        <end position="62"/>
    </location>
</feature>
<organism evidence="5 6">
    <name type="scientific">Rhynchosporium graminicola</name>
    <dbReference type="NCBI Taxonomy" id="2792576"/>
    <lineage>
        <taxon>Eukaryota</taxon>
        <taxon>Fungi</taxon>
        <taxon>Dikarya</taxon>
        <taxon>Ascomycota</taxon>
        <taxon>Pezizomycotina</taxon>
        <taxon>Leotiomycetes</taxon>
        <taxon>Helotiales</taxon>
        <taxon>Ploettnerulaceae</taxon>
        <taxon>Rhynchosporium</taxon>
    </lineage>
</organism>
<dbReference type="InParanoid" id="A0A1E1JQ45"/>
<dbReference type="PANTHER" id="PTHR23236:SF95">
    <property type="entry name" value="NUCLEOLAR PROTEIN 13"/>
    <property type="match status" value="1"/>
</dbReference>
<feature type="compositionally biased region" description="Basic and acidic residues" evidence="3">
    <location>
        <begin position="227"/>
        <end position="245"/>
    </location>
</feature>
<evidence type="ECO:0000259" key="4">
    <source>
        <dbReference type="PROSITE" id="PS50102"/>
    </source>
</evidence>
<feature type="domain" description="RRM" evidence="4">
    <location>
        <begin position="249"/>
        <end position="368"/>
    </location>
</feature>
<dbReference type="AlphaFoldDB" id="A0A1E1JQ45"/>
<proteinExistence type="predicted"/>
<feature type="compositionally biased region" description="Acidic residues" evidence="3">
    <location>
        <begin position="314"/>
        <end position="335"/>
    </location>
</feature>
<feature type="region of interest" description="Disordered" evidence="3">
    <location>
        <begin position="376"/>
        <end position="407"/>
    </location>
</feature>
<dbReference type="Pfam" id="PF00076">
    <property type="entry name" value="RRM_1"/>
    <property type="match status" value="1"/>
</dbReference>
<evidence type="ECO:0000256" key="2">
    <source>
        <dbReference type="PROSITE-ProRule" id="PRU00176"/>
    </source>
</evidence>
<keyword evidence="6" id="KW-1185">Reference proteome</keyword>
<keyword evidence="1 2" id="KW-0694">RNA-binding</keyword>
<dbReference type="Proteomes" id="UP000178129">
    <property type="component" value="Unassembled WGS sequence"/>
</dbReference>
<dbReference type="InterPro" id="IPR000504">
    <property type="entry name" value="RRM_dom"/>
</dbReference>
<feature type="compositionally biased region" description="Low complexity" evidence="3">
    <location>
        <begin position="386"/>
        <end position="397"/>
    </location>
</feature>
<reference evidence="6" key="1">
    <citation type="submission" date="2016-03" db="EMBL/GenBank/DDBJ databases">
        <authorList>
            <person name="Ploux O."/>
        </authorList>
    </citation>
    <scope>NUCLEOTIDE SEQUENCE [LARGE SCALE GENOMIC DNA]</scope>
    <source>
        <strain evidence="6">UK7</strain>
    </source>
</reference>
<sequence>MPSSDKVSTKVEKVHKPKKEKSSKKRKAEALAGSTPLTSTSTIEPESTAEPTEESPVPEATADSPEESPAKKRKANEDVEELEVDINLPQPPSKKELRRLKKGKPIPAAKVDAPSEPEAKKAKVEVEKRSEHGVWIGNMPFFVSKDDLRTFLVEQSDLTEDDITRIHMPGPNDKKSANHVEEKKYGKTVHNKGFAYVDFKTAQGVTHAVELSEQLLSGRRVLVKDNKSFEGRPEKTKEETRKEGKPPSTRVFLGNLSFDTTEESLKEHFEKCGAVANVKVATFEDTGKCKGYAWIVFEELESAEHAVRGFVRVEEEDSQASESDSDDDEAGSDSDAEPKESKPKKMKIRKWWVNKIKGRPLRMEFAEDAQVRYKKRYGKDGSKQRAASGGAQGASEAGGEEVRGEAAPVKAKVVEYRKDYAPRLTGGIVESKGKKVTF</sequence>